<accession>A0A2P4EYX4</accession>
<evidence type="ECO:0000313" key="3">
    <source>
        <dbReference type="Proteomes" id="UP000243451"/>
    </source>
</evidence>
<evidence type="ECO:0000259" key="1">
    <source>
        <dbReference type="SMART" id="SM00769"/>
    </source>
</evidence>
<evidence type="ECO:0000313" key="2">
    <source>
        <dbReference type="EMBL" id="POB05674.1"/>
    </source>
</evidence>
<dbReference type="Gene3D" id="2.60.40.1820">
    <property type="match status" value="1"/>
</dbReference>
<keyword evidence="3" id="KW-1185">Reference proteome</keyword>
<proteinExistence type="predicted"/>
<feature type="domain" description="Water stress and hypersensitive response" evidence="1">
    <location>
        <begin position="38"/>
        <end position="158"/>
    </location>
</feature>
<dbReference type="SUPFAM" id="SSF117070">
    <property type="entry name" value="LEA14-like"/>
    <property type="match status" value="1"/>
</dbReference>
<dbReference type="SMART" id="SM00769">
    <property type="entry name" value="WHy"/>
    <property type="match status" value="1"/>
</dbReference>
<dbReference type="Proteomes" id="UP000243451">
    <property type="component" value="Unassembled WGS sequence"/>
</dbReference>
<dbReference type="GO" id="GO:0009269">
    <property type="term" value="P:response to desiccation"/>
    <property type="evidence" value="ECO:0007669"/>
    <property type="project" value="InterPro"/>
</dbReference>
<gene>
    <name evidence="2" type="ORF">C1949_03010</name>
</gene>
<name>A0A2P4EYX4_9GAMM</name>
<reference evidence="2 3" key="1">
    <citation type="submission" date="2018-01" db="EMBL/GenBank/DDBJ databases">
        <title>Draft genome of the type strain Pseudomonas oceani DSM 100277 isolated from the deep water in Okinawa trough, northwestern Pacific Ocean.</title>
        <authorList>
            <person name="Gomila M."/>
            <person name="Mulet M."/>
            <person name="Garcia-Valdes E."/>
            <person name="Lalucat J."/>
        </authorList>
    </citation>
    <scope>NUCLEOTIDE SEQUENCE [LARGE SCALE GENOMIC DNA]</scope>
    <source>
        <strain evidence="2 3">DSM 100277</strain>
    </source>
</reference>
<protein>
    <recommendedName>
        <fullName evidence="1">Water stress and hypersensitive response domain-containing protein</fullName>
    </recommendedName>
</protein>
<organism evidence="2 3">
    <name type="scientific">Halopseudomonas oceani</name>
    <dbReference type="NCBI Taxonomy" id="1708783"/>
    <lineage>
        <taxon>Bacteria</taxon>
        <taxon>Pseudomonadati</taxon>
        <taxon>Pseudomonadota</taxon>
        <taxon>Gammaproteobacteria</taxon>
        <taxon>Pseudomonadales</taxon>
        <taxon>Pseudomonadaceae</taxon>
        <taxon>Halopseudomonas</taxon>
    </lineage>
</organism>
<comment type="caution">
    <text evidence="2">The sequence shown here is derived from an EMBL/GenBank/DDBJ whole genome shotgun (WGS) entry which is preliminary data.</text>
</comment>
<dbReference type="InterPro" id="IPR004864">
    <property type="entry name" value="LEA_2"/>
</dbReference>
<dbReference type="InterPro" id="IPR013990">
    <property type="entry name" value="WHy-dom"/>
</dbReference>
<dbReference type="AlphaFoldDB" id="A0A2P4EYX4"/>
<sequence length="162" mass="18450">MGRGDAMKARMLGVITLFCCVLLHGCAVFSPSYTKPDVSLANVEMLKSNLWEQSFRLKLRVDNPNDRVLPIRGMHYQVYLNDMKLATGVSDNRFDVPAYGSSYFELDVRSNLWRHLADLIKLVDKQQPVDYRIDGNIRTGMWLAPSINLHEEGTLDPSQLSF</sequence>
<dbReference type="EMBL" id="PPSK01000002">
    <property type="protein sequence ID" value="POB05674.1"/>
    <property type="molecule type" value="Genomic_DNA"/>
</dbReference>
<dbReference type="OrthoDB" id="369213at2"/>
<dbReference type="Pfam" id="PF03168">
    <property type="entry name" value="LEA_2"/>
    <property type="match status" value="1"/>
</dbReference>